<feature type="binding site" evidence="14">
    <location>
        <position position="284"/>
    </location>
    <ligand>
        <name>ADP</name>
        <dbReference type="ChEBI" id="CHEBI:456216"/>
    </ligand>
</feature>
<dbReference type="GO" id="GO:0005524">
    <property type="term" value="F:ATP binding"/>
    <property type="evidence" value="ECO:0007669"/>
    <property type="project" value="UniProtKB-KW"/>
</dbReference>
<feature type="binding site" evidence="14">
    <location>
        <position position="310"/>
    </location>
    <ligand>
        <name>ADP</name>
        <dbReference type="ChEBI" id="CHEBI:456216"/>
    </ligand>
</feature>
<dbReference type="AlphaFoldDB" id="Q47PJ0"/>
<dbReference type="PDB" id="4QQY">
    <property type="method" value="X-ray"/>
    <property type="resolution" value="3.12 A"/>
    <property type="chains" value="A/C/E/G=1-944"/>
</dbReference>
<dbReference type="PDBsum" id="6C66"/>
<dbReference type="PANTHER" id="PTHR47963">
    <property type="entry name" value="DEAD-BOX ATP-DEPENDENT RNA HELICASE 47, MITOCHONDRIAL"/>
    <property type="match status" value="1"/>
</dbReference>
<evidence type="ECO:0007829" key="15">
    <source>
        <dbReference type="PDB" id="6C66"/>
    </source>
</evidence>
<dbReference type="PDB" id="6C66">
    <property type="method" value="EM"/>
    <property type="resolution" value="3.66 A"/>
    <property type="chains" value="G=1-944"/>
</dbReference>
<feature type="domain" description="HD Cas3-type" evidence="10">
    <location>
        <begin position="27"/>
        <end position="217"/>
    </location>
</feature>
<dbReference type="STRING" id="269800.Tfu_1593"/>
<dbReference type="NCBIfam" id="TIGR01587">
    <property type="entry name" value="cas3_core"/>
    <property type="match status" value="1"/>
</dbReference>
<dbReference type="InterPro" id="IPR038257">
    <property type="entry name" value="CRISPR-assoc_Cas3_HD_sf"/>
</dbReference>
<dbReference type="GO" id="GO:0051607">
    <property type="term" value="P:defense response to virus"/>
    <property type="evidence" value="ECO:0007669"/>
    <property type="project" value="UniProtKB-KW"/>
</dbReference>
<dbReference type="EMBL" id="CP000088">
    <property type="protein sequence ID" value="AAZ55629.1"/>
    <property type="molecule type" value="Genomic_DNA"/>
</dbReference>
<dbReference type="Gene3D" id="1.10.3210.30">
    <property type="match status" value="1"/>
</dbReference>
<evidence type="ECO:0000256" key="6">
    <source>
        <dbReference type="ARBA" id="ARBA00022801"/>
    </source>
</evidence>
<dbReference type="Gene3D" id="3.40.50.300">
    <property type="entry name" value="P-loop containing nucleotide triphosphate hydrolases"/>
    <property type="match status" value="2"/>
</dbReference>
<dbReference type="GO" id="GO:0003724">
    <property type="term" value="F:RNA helicase activity"/>
    <property type="evidence" value="ECO:0007669"/>
    <property type="project" value="TreeGrafter"/>
</dbReference>
<dbReference type="SMART" id="SM00490">
    <property type="entry name" value="HELICc"/>
    <property type="match status" value="1"/>
</dbReference>
<dbReference type="SMR" id="Q47PJ0"/>
<feature type="binding site" evidence="14">
    <location>
        <position position="313"/>
    </location>
    <ligand>
        <name>ADP</name>
        <dbReference type="ChEBI" id="CHEBI:456216"/>
    </ligand>
</feature>
<protein>
    <submittedName>
        <fullName evidence="11">CRISPR-associated helicase, Cas3 family</fullName>
    </submittedName>
</protein>
<name>Q47PJ0_THEFY</name>
<keyword evidence="5 13" id="KW-0547">Nucleotide-binding</keyword>
<dbReference type="GO" id="GO:0046872">
    <property type="term" value="F:metal ion binding"/>
    <property type="evidence" value="ECO:0007669"/>
    <property type="project" value="UniProtKB-KW"/>
</dbReference>
<evidence type="ECO:0000256" key="3">
    <source>
        <dbReference type="ARBA" id="ARBA00022722"/>
    </source>
</evidence>
<evidence type="ECO:0000256" key="2">
    <source>
        <dbReference type="ARBA" id="ARBA00009046"/>
    </source>
</evidence>
<dbReference type="Pfam" id="PF22590">
    <property type="entry name" value="Cas3-like_C_2"/>
    <property type="match status" value="1"/>
</dbReference>
<feature type="binding site" evidence="15">
    <location>
        <position position="149"/>
    </location>
    <ligand>
        <name>Fe(3+)</name>
        <dbReference type="ChEBI" id="CHEBI:29034"/>
        <label>3</label>
    </ligand>
</feature>
<dbReference type="PDBsum" id="4QQW"/>
<dbReference type="InterPro" id="IPR006483">
    <property type="entry name" value="CRISPR-assoc_Cas3_HD"/>
</dbReference>
<feature type="binding site" evidence="12 13">
    <location>
        <position position="84"/>
    </location>
    <ligand>
        <name>Fe(3+)</name>
        <dbReference type="ChEBI" id="CHEBI:29034"/>
        <label>2</label>
    </ligand>
</feature>
<dbReference type="PANTHER" id="PTHR47963:SF9">
    <property type="entry name" value="CRISPR-ASSOCIATED ENDONUCLEASE_HELICASE CAS3"/>
    <property type="match status" value="1"/>
</dbReference>
<reference evidence="11" key="1">
    <citation type="submission" date="2005-07" db="EMBL/GenBank/DDBJ databases">
        <title>Complete sequence of Thermobifida fusca YX.</title>
        <authorList>
            <consortium name="US DOE Joint Genome Institute"/>
            <person name="Copeland A."/>
            <person name="Lucas S."/>
            <person name="Lapidus A."/>
            <person name="Barry K."/>
            <person name="Detter J.C."/>
            <person name="Glavina T."/>
            <person name="Hammon N."/>
            <person name="Israni S."/>
            <person name="Pitluck S."/>
            <person name="Di Bartolo G."/>
            <person name="Chain P."/>
            <person name="Schmutz J."/>
            <person name="Larimer F."/>
            <person name="Land M."/>
            <person name="Lykidis A."/>
            <person name="Richardson P."/>
        </authorList>
    </citation>
    <scope>NUCLEOTIDE SEQUENCE</scope>
    <source>
        <strain evidence="11">YX</strain>
    </source>
</reference>
<dbReference type="InterPro" id="IPR001650">
    <property type="entry name" value="Helicase_C-like"/>
</dbReference>
<feature type="binding site" evidence="15">
    <location>
        <position position="84"/>
    </location>
    <ligand>
        <name>Fe(3+)</name>
        <dbReference type="ChEBI" id="CHEBI:29034"/>
        <label>3</label>
    </ligand>
</feature>
<dbReference type="PROSITE" id="PS51643">
    <property type="entry name" value="HD_CAS3"/>
    <property type="match status" value="1"/>
</dbReference>
<evidence type="ECO:0000256" key="7">
    <source>
        <dbReference type="ARBA" id="ARBA00022806"/>
    </source>
</evidence>
<evidence type="ECO:0007829" key="13">
    <source>
        <dbReference type="PDB" id="4QQX"/>
    </source>
</evidence>
<dbReference type="InterPro" id="IPR006474">
    <property type="entry name" value="Helicase_Cas3_CRISPR-ass_core"/>
</dbReference>
<feature type="binding site" evidence="12 13">
    <location>
        <position position="150"/>
    </location>
    <ligand>
        <name>Fe(3+)</name>
        <dbReference type="ChEBI" id="CHEBI:29034"/>
        <label>2</label>
    </ligand>
</feature>
<feature type="binding site" evidence="12 13">
    <location>
        <position position="215"/>
    </location>
    <ligand>
        <name>Fe(3+)</name>
        <dbReference type="ChEBI" id="CHEBI:29034"/>
        <label>2</label>
    </ligand>
</feature>
<keyword evidence="9" id="KW-0051">Antiviral defense</keyword>
<keyword evidence="6" id="KW-0378">Hydrolase</keyword>
<keyword evidence="12 13" id="KW-0002">3D-structure</keyword>
<dbReference type="KEGG" id="tfu:Tfu_1593"/>
<feature type="binding site" evidence="13">
    <location>
        <position position="310"/>
    </location>
    <ligand>
        <name>ATP</name>
        <dbReference type="ChEBI" id="CHEBI:30616"/>
    </ligand>
</feature>
<dbReference type="PDBsum" id="4QQX"/>
<dbReference type="eggNOG" id="COG1203">
    <property type="taxonomic scope" value="Bacteria"/>
</dbReference>
<feature type="binding site" evidence="15">
    <location>
        <position position="215"/>
    </location>
    <ligand>
        <name>Fe(3+)</name>
        <dbReference type="ChEBI" id="CHEBI:29034"/>
        <label>3</label>
    </ligand>
</feature>
<feature type="binding site" evidence="12 13">
    <location>
        <position position="215"/>
    </location>
    <ligand>
        <name>Fe(3+)</name>
        <dbReference type="ChEBI" id="CHEBI:29034"/>
        <label>1</label>
    </ligand>
</feature>
<evidence type="ECO:0000256" key="8">
    <source>
        <dbReference type="ARBA" id="ARBA00022840"/>
    </source>
</evidence>
<dbReference type="PDB" id="4QQW">
    <property type="method" value="X-ray"/>
    <property type="resolution" value="2.66 A"/>
    <property type="chains" value="A/C/E/G=1-944"/>
</dbReference>
<feature type="binding site" evidence="13">
    <location>
        <position position="347"/>
    </location>
    <ligand>
        <name>ATP</name>
        <dbReference type="ChEBI" id="CHEBI:30616"/>
    </ligand>
</feature>
<feature type="binding site" evidence="13">
    <location>
        <position position="279"/>
    </location>
    <ligand>
        <name>ATP</name>
        <dbReference type="ChEBI" id="CHEBI:30616"/>
    </ligand>
</feature>
<dbReference type="CDD" id="cd09641">
    <property type="entry name" value="Cas3''_I"/>
    <property type="match status" value="1"/>
</dbReference>
<keyword evidence="4 12" id="KW-0479">Metal-binding</keyword>
<dbReference type="InterPro" id="IPR050547">
    <property type="entry name" value="DEAD_box_RNA_helicases"/>
</dbReference>
<feature type="binding site" evidence="14">
    <location>
        <position position="308"/>
    </location>
    <ligand>
        <name>ADP</name>
        <dbReference type="ChEBI" id="CHEBI:456216"/>
    </ligand>
</feature>
<dbReference type="SUPFAM" id="SSF52540">
    <property type="entry name" value="P-loop containing nucleoside triphosphate hydrolases"/>
    <property type="match status" value="1"/>
</dbReference>
<dbReference type="GO" id="GO:0016787">
    <property type="term" value="F:hydrolase activity"/>
    <property type="evidence" value="ECO:0007669"/>
    <property type="project" value="UniProtKB-KW"/>
</dbReference>
<organism evidence="11">
    <name type="scientific">Thermobifida fusca (strain YX)</name>
    <dbReference type="NCBI Taxonomy" id="269800"/>
    <lineage>
        <taxon>Bacteria</taxon>
        <taxon>Bacillati</taxon>
        <taxon>Actinomycetota</taxon>
        <taxon>Actinomycetes</taxon>
        <taxon>Streptosporangiales</taxon>
        <taxon>Nocardiopsidaceae</taxon>
        <taxon>Thermobifida</taxon>
    </lineage>
</organism>
<dbReference type="PDBsum" id="4QQZ"/>
<feature type="binding site" evidence="12 13">
    <location>
        <position position="149"/>
    </location>
    <ligand>
        <name>Fe(3+)</name>
        <dbReference type="ChEBI" id="CHEBI:29034"/>
        <label>2</label>
    </ligand>
</feature>
<dbReference type="Pfam" id="PF18019">
    <property type="entry name" value="Cas3_HD"/>
    <property type="match status" value="1"/>
</dbReference>
<dbReference type="EvolutionaryTrace" id="Q47PJ0"/>
<dbReference type="HOGENOM" id="CLU_013924_1_0_11"/>
<evidence type="ECO:0000256" key="9">
    <source>
        <dbReference type="ARBA" id="ARBA00023118"/>
    </source>
</evidence>
<feature type="binding site" evidence="12 13">
    <location>
        <position position="84"/>
    </location>
    <ligand>
        <name>Fe(3+)</name>
        <dbReference type="ChEBI" id="CHEBI:29034"/>
        <label>1</label>
    </ligand>
</feature>
<dbReference type="GO" id="GO:0004518">
    <property type="term" value="F:nuclease activity"/>
    <property type="evidence" value="ECO:0007669"/>
    <property type="project" value="UniProtKB-KW"/>
</dbReference>
<evidence type="ECO:0007829" key="14">
    <source>
        <dbReference type="PDB" id="4QQY"/>
    </source>
</evidence>
<feature type="binding site" evidence="14">
    <location>
        <position position="692"/>
    </location>
    <ligand>
        <name>ADP</name>
        <dbReference type="ChEBI" id="CHEBI:456216"/>
    </ligand>
</feature>
<dbReference type="RefSeq" id="WP_011292021.1">
    <property type="nucleotide sequence ID" value="NC_007333.1"/>
</dbReference>
<gene>
    <name evidence="11" type="ordered locus">Tfu_1593</name>
</gene>
<evidence type="ECO:0000256" key="1">
    <source>
        <dbReference type="ARBA" id="ARBA00006847"/>
    </source>
</evidence>
<dbReference type="PDB" id="4QQZ">
    <property type="method" value="X-ray"/>
    <property type="resolution" value="2.93 A"/>
    <property type="chains" value="A/C/E/G=1-944"/>
</dbReference>
<evidence type="ECO:0007829" key="12">
    <source>
        <dbReference type="PDB" id="4QQW"/>
    </source>
</evidence>
<dbReference type="PDB" id="4QQX">
    <property type="method" value="X-ray"/>
    <property type="resolution" value="3.34 A"/>
    <property type="chains" value="A/C/E/G=1-944"/>
</dbReference>
<feature type="binding site" evidence="13">
    <location>
        <position position="309"/>
    </location>
    <ligand>
        <name>ATP</name>
        <dbReference type="ChEBI" id="CHEBI:30616"/>
    </ligand>
</feature>
<feature type="binding site" evidence="14">
    <location>
        <position position="309"/>
    </location>
    <ligand>
        <name>ADP</name>
        <dbReference type="ChEBI" id="CHEBI:456216"/>
    </ligand>
</feature>
<keyword evidence="7" id="KW-0347">Helicase</keyword>
<reference evidence="12 13" key="2">
    <citation type="journal article" date="2014" name="Nat. Struct. Mol. Biol.">
        <title>Structures of CRISPR Cas3 offer mechanistic insights into Cascade-activated DNA unwinding and degradation.</title>
        <authorList>
            <person name="Huo Y."/>
            <person name="Nam K.H."/>
            <person name="Ding F."/>
            <person name="Lee H."/>
            <person name="Wu L."/>
            <person name="Xiao Y."/>
            <person name="Farchione M.D."/>
            <person name="Zhou S."/>
            <person name="Rajashankar K."/>
            <person name="Kurinov I."/>
            <person name="Zhang R."/>
            <person name="Ke A."/>
        </authorList>
    </citation>
    <scope>X-RAY CRYSTALLOGRAPHY (2.66 ANGSTROMS) IN COMPLEX WITH ADP; ATP AND FE(3+)</scope>
</reference>
<feature type="binding site" evidence="14">
    <location>
        <position position="279"/>
    </location>
    <ligand>
        <name>ADP</name>
        <dbReference type="ChEBI" id="CHEBI:456216"/>
    </ligand>
</feature>
<dbReference type="CDD" id="cd17930">
    <property type="entry name" value="DEXHc_cas3"/>
    <property type="match status" value="1"/>
</dbReference>
<dbReference type="IntAct" id="Q47PJ0">
    <property type="interactions" value="5"/>
</dbReference>
<accession>Q47PJ0</accession>
<feature type="binding site" evidence="12 13">
    <location>
        <position position="83"/>
    </location>
    <ligand>
        <name>Fe(3+)</name>
        <dbReference type="ChEBI" id="CHEBI:29034"/>
        <label>1</label>
    </ligand>
</feature>
<dbReference type="InterPro" id="IPR027417">
    <property type="entry name" value="P-loop_NTPase"/>
</dbReference>
<feature type="binding site" evidence="12 13">
    <location>
        <position position="37"/>
    </location>
    <ligand>
        <name>Fe(3+)</name>
        <dbReference type="ChEBI" id="CHEBI:29034"/>
        <label>1</label>
    </ligand>
</feature>
<proteinExistence type="evidence at protein level"/>
<sequence length="944" mass="103918">MPEHDSTDDKHGIPPLDLRFWAKERGLRGKTYPLVCHSLDAAAAALVLWNEYLSPGLRDTIASSMETDEEHAGHCIAFWAGLHDIGKLTREFQQQIAIDLSAYPGEELSGEQRSHAAATGKWLPFALPSLGYPNGGLVTGLVAQMLGGHHGTFHPHPSFQSRNPLAEFGFSSPHWEKQRHALLHAVFDATGRPTPPDMLDGPTASVVCGLVILADWLVSQEDFLLERLTSLPADGSASALRAHFETSLRRIPSLLDAAGLRPITVPPATFTESFPHLSKPNGLQASLAKHLPCLCTGPGLVLITAPMGEGKTEAAYHVADLLGKATGRPGRFLALPTMATADQMHTRLKEYARYRVENTDLPRSSTLALLHSMAWLNPDYAPADLPGVSKVLSNLGHRDPFAATDWLMGRKRGLLAPWAVGTIDQALMAVLRAKHNALRLFGLAGKVVVVDEAHAVDPYMQVLLEQLLRWLGTLDVPVVLLSATLHHSIANSLVKAYLEGARGRRWNRSEPQPVSEVSYPGWLHVDARIGKVTRSSDVDPLPIATTPRKPLEVRLVDVPVKEGALNRSTVLAKELTPLVKQGGCAAIICTTVAEAQGVYDLLSQWFATLGEDAPDLYLLHSRFPNRQRTEITATIVDLFGKEGAQSGRRPTRGAVLVATQVVEQSLDLDVDLMISDLAPVSLLLQRAGRCWRHEHLGIINRPQWAKQPELVVLTPEQNGDADRAPWFPRSWTSVYPLALLQRTYTLLRRRNGAPVQIPEDVQQLVDDVYDDDSLAEDLEADMERMGEELAQRGLARNAVIPDPDDAEDNLNGLTEFSFDVDEHVLATRFGAGSVRVLCYYVDTAGNRWLDPECTVEFPEQGTGREGRFTMADCRDLVARTIPVRMGPWASQLTEDNHPPEAWRESFYLRDLVLIPQRVTDEGAVLPTETGGREWLLDPCKGLIF</sequence>
<evidence type="ECO:0000259" key="10">
    <source>
        <dbReference type="PROSITE" id="PS51643"/>
    </source>
</evidence>
<comment type="similarity">
    <text evidence="1">In the N-terminal section; belongs to the CRISPR-associated nuclease Cas3-HD family.</text>
</comment>
<keyword evidence="8 13" id="KW-0067">ATP-binding</keyword>
<dbReference type="InterPro" id="IPR054712">
    <property type="entry name" value="Cas3-like_dom"/>
</dbReference>
<feature type="binding site" evidence="13">
    <location>
        <position position="312"/>
    </location>
    <ligand>
        <name>ATP</name>
        <dbReference type="ChEBI" id="CHEBI:30616"/>
    </ligand>
</feature>
<dbReference type="NCBIfam" id="TIGR01596">
    <property type="entry name" value="cas3_HD"/>
    <property type="match status" value="1"/>
</dbReference>
<evidence type="ECO:0000256" key="5">
    <source>
        <dbReference type="ARBA" id="ARBA00022741"/>
    </source>
</evidence>
<reference evidence="15" key="3">
    <citation type="journal article" date="2018" name="Science">
        <title>Structure basis for RNA-guided DNA degradation by Cascade and Cas3.</title>
        <authorList>
            <person name="Xiao Y."/>
            <person name="Luo M."/>
            <person name="Dolan A.E."/>
            <person name="Liao M."/>
            <person name="Ke A."/>
        </authorList>
    </citation>
    <scope>STRUCTURE BY ELECTRON MICROSCOPY (3.66 ANGSTROMS) IN COMPLEX WITH FE(3+)</scope>
</reference>
<dbReference type="EMDB" id="EMD-7347"/>
<keyword evidence="3" id="KW-0540">Nuclease</keyword>
<dbReference type="GO" id="GO:0003723">
    <property type="term" value="F:RNA binding"/>
    <property type="evidence" value="ECO:0007669"/>
    <property type="project" value="TreeGrafter"/>
</dbReference>
<feature type="binding site" evidence="12 13">
    <location>
        <position position="115"/>
    </location>
    <ligand>
        <name>Fe(3+)</name>
        <dbReference type="ChEBI" id="CHEBI:29034"/>
        <label>2</label>
    </ligand>
</feature>
<evidence type="ECO:0000313" key="11">
    <source>
        <dbReference type="EMBL" id="AAZ55629.1"/>
    </source>
</evidence>
<dbReference type="PDBsum" id="4QQY"/>
<comment type="similarity">
    <text evidence="2">In the central section; belongs to the CRISPR-associated helicase Cas3 family.</text>
</comment>
<feature type="binding site" evidence="13">
    <location>
        <position position="311"/>
    </location>
    <ligand>
        <name>ATP</name>
        <dbReference type="ChEBI" id="CHEBI:30616"/>
    </ligand>
</feature>
<evidence type="ECO:0000256" key="4">
    <source>
        <dbReference type="ARBA" id="ARBA00022723"/>
    </source>
</evidence>
<feature type="binding site" evidence="13">
    <location>
        <position position="308"/>
    </location>
    <ligand>
        <name>ATP</name>
        <dbReference type="ChEBI" id="CHEBI:30616"/>
    </ligand>
</feature>